<dbReference type="EMBL" id="JABWGO010000001">
    <property type="protein sequence ID" value="NUW39055.1"/>
    <property type="molecule type" value="Genomic_DNA"/>
</dbReference>
<protein>
    <recommendedName>
        <fullName evidence="1">DUF6292 domain-containing protein</fullName>
    </recommendedName>
</protein>
<evidence type="ECO:0000313" key="3">
    <source>
        <dbReference type="Proteomes" id="UP000546126"/>
    </source>
</evidence>
<evidence type="ECO:0000259" key="1">
    <source>
        <dbReference type="Pfam" id="PF19809"/>
    </source>
</evidence>
<sequence>MRSEHRADPRGYVQAVAAQLAETGLGNGGAVAVERPGPPRRVLVIRLDSDFHWEAASLADADALRLEWDEERGWALHEVHTVGHLHSTAYTYYALGLGLVPEPAEVAHVVRQFLADELILGTGQGPRLRRSADDDADLERLLATYPPAG</sequence>
<evidence type="ECO:0000313" key="2">
    <source>
        <dbReference type="EMBL" id="NUW39055.1"/>
    </source>
</evidence>
<dbReference type="Proteomes" id="UP000546126">
    <property type="component" value="Unassembled WGS sequence"/>
</dbReference>
<feature type="domain" description="DUF6292" evidence="1">
    <location>
        <begin position="12"/>
        <end position="111"/>
    </location>
</feature>
<dbReference type="AlphaFoldDB" id="A0A7Y6IJW2"/>
<keyword evidence="3" id="KW-1185">Reference proteome</keyword>
<dbReference type="RefSeq" id="WP_175598654.1">
    <property type="nucleotide sequence ID" value="NZ_JABWGO010000001.1"/>
</dbReference>
<name>A0A7Y6IJW2_9ACTN</name>
<organism evidence="2 3">
    <name type="scientific">Nonomuraea rhodomycinica</name>
    <dbReference type="NCBI Taxonomy" id="1712872"/>
    <lineage>
        <taxon>Bacteria</taxon>
        <taxon>Bacillati</taxon>
        <taxon>Actinomycetota</taxon>
        <taxon>Actinomycetes</taxon>
        <taxon>Streptosporangiales</taxon>
        <taxon>Streptosporangiaceae</taxon>
        <taxon>Nonomuraea</taxon>
    </lineage>
</organism>
<proteinExistence type="predicted"/>
<dbReference type="Pfam" id="PF19809">
    <property type="entry name" value="DUF6292"/>
    <property type="match status" value="1"/>
</dbReference>
<reference evidence="2 3" key="1">
    <citation type="submission" date="2020-06" db="EMBL/GenBank/DDBJ databases">
        <authorList>
            <person name="Chanama M."/>
        </authorList>
    </citation>
    <scope>NUCLEOTIDE SEQUENCE [LARGE SCALE GENOMIC DNA]</scope>
    <source>
        <strain evidence="2 3">TBRC6557</strain>
    </source>
</reference>
<comment type="caution">
    <text evidence="2">The sequence shown here is derived from an EMBL/GenBank/DDBJ whole genome shotgun (WGS) entry which is preliminary data.</text>
</comment>
<gene>
    <name evidence="2" type="ORF">HT134_02780</name>
</gene>
<accession>A0A7Y6IJW2</accession>
<dbReference type="InterPro" id="IPR046259">
    <property type="entry name" value="DUF6292"/>
</dbReference>